<dbReference type="PROSITE" id="PS00211">
    <property type="entry name" value="ABC_TRANSPORTER_1"/>
    <property type="match status" value="1"/>
</dbReference>
<keyword evidence="2" id="KW-0813">Transport</keyword>
<evidence type="ECO:0000256" key="2">
    <source>
        <dbReference type="ARBA" id="ARBA00022448"/>
    </source>
</evidence>
<evidence type="ECO:0000256" key="7">
    <source>
        <dbReference type="ARBA" id="ARBA00022840"/>
    </source>
</evidence>
<dbReference type="InterPro" id="IPR003439">
    <property type="entry name" value="ABC_transporter-like_ATP-bd"/>
</dbReference>
<keyword evidence="4 10" id="KW-0812">Transmembrane</keyword>
<dbReference type="NCBIfam" id="TIGR03796">
    <property type="entry name" value="NHLM_micro_ABC1"/>
    <property type="match status" value="1"/>
</dbReference>
<organism evidence="14 15">
    <name type="scientific">Magnetospirillum gryphiswaldense (strain DSM 6361 / JCM 21280 / NBRC 15271 / MSR-1)</name>
    <dbReference type="NCBI Taxonomy" id="431944"/>
    <lineage>
        <taxon>Bacteria</taxon>
        <taxon>Pseudomonadati</taxon>
        <taxon>Pseudomonadota</taxon>
        <taxon>Alphaproteobacteria</taxon>
        <taxon>Rhodospirillales</taxon>
        <taxon>Rhodospirillaceae</taxon>
        <taxon>Magnetospirillum</taxon>
    </lineage>
</organism>
<dbReference type="GO" id="GO:0006508">
    <property type="term" value="P:proteolysis"/>
    <property type="evidence" value="ECO:0007669"/>
    <property type="project" value="InterPro"/>
</dbReference>
<dbReference type="FunFam" id="3.40.50.300:FF:000299">
    <property type="entry name" value="ABC transporter ATP-binding protein/permease"/>
    <property type="match status" value="1"/>
</dbReference>
<dbReference type="GO" id="GO:0005886">
    <property type="term" value="C:plasma membrane"/>
    <property type="evidence" value="ECO:0007669"/>
    <property type="project" value="UniProtKB-SubCell"/>
</dbReference>
<dbReference type="AlphaFoldDB" id="V6EXE2"/>
<feature type="transmembrane region" description="Helical" evidence="10">
    <location>
        <begin position="228"/>
        <end position="249"/>
    </location>
</feature>
<name>V6EXE2_MAGGM</name>
<accession>V6EXE2</accession>
<feature type="transmembrane region" description="Helical" evidence="10">
    <location>
        <begin position="192"/>
        <end position="208"/>
    </location>
</feature>
<dbReference type="KEGG" id="mgy:MGMSRv2__0644"/>
<evidence type="ECO:0000259" key="12">
    <source>
        <dbReference type="PROSITE" id="PS50929"/>
    </source>
</evidence>
<dbReference type="SMART" id="SM00382">
    <property type="entry name" value="AAA"/>
    <property type="match status" value="1"/>
</dbReference>
<evidence type="ECO:0000256" key="4">
    <source>
        <dbReference type="ARBA" id="ARBA00022692"/>
    </source>
</evidence>
<dbReference type="GO" id="GO:0016887">
    <property type="term" value="F:ATP hydrolysis activity"/>
    <property type="evidence" value="ECO:0007669"/>
    <property type="project" value="InterPro"/>
</dbReference>
<proteinExistence type="predicted"/>
<dbReference type="PANTHER" id="PTHR43394:SF1">
    <property type="entry name" value="ATP-BINDING CASSETTE SUB-FAMILY B MEMBER 10, MITOCHONDRIAL"/>
    <property type="match status" value="1"/>
</dbReference>
<dbReference type="Gene3D" id="3.90.70.10">
    <property type="entry name" value="Cysteine proteinases"/>
    <property type="match status" value="1"/>
</dbReference>
<dbReference type="Pfam" id="PF00005">
    <property type="entry name" value="ABC_tran"/>
    <property type="match status" value="1"/>
</dbReference>
<dbReference type="Pfam" id="PF00664">
    <property type="entry name" value="ABC_membrane"/>
    <property type="match status" value="1"/>
</dbReference>
<dbReference type="SUPFAM" id="SSF52540">
    <property type="entry name" value="P-loop containing nucleoside triphosphate hydrolases"/>
    <property type="match status" value="1"/>
</dbReference>
<dbReference type="STRING" id="1430440.MGMSRv2__0644"/>
<dbReference type="EMBL" id="HG794546">
    <property type="protein sequence ID" value="CDK97859.1"/>
    <property type="molecule type" value="Genomic_DNA"/>
</dbReference>
<dbReference type="MEROPS" id="C39.005"/>
<evidence type="ECO:0000256" key="1">
    <source>
        <dbReference type="ARBA" id="ARBA00004651"/>
    </source>
</evidence>
<dbReference type="CDD" id="cd18569">
    <property type="entry name" value="ABC_6TM_NHLM_bacteriocin"/>
    <property type="match status" value="1"/>
</dbReference>
<dbReference type="InterPro" id="IPR036640">
    <property type="entry name" value="ABC1_TM_sf"/>
</dbReference>
<dbReference type="InterPro" id="IPR022514">
    <property type="entry name" value="NHPM_micro_ABC1"/>
</dbReference>
<evidence type="ECO:0000313" key="14">
    <source>
        <dbReference type="EMBL" id="CDK97859.1"/>
    </source>
</evidence>
<dbReference type="PANTHER" id="PTHR43394">
    <property type="entry name" value="ATP-DEPENDENT PERMEASE MDL1, MITOCHONDRIAL"/>
    <property type="match status" value="1"/>
</dbReference>
<feature type="transmembrane region" description="Helical" evidence="10">
    <location>
        <begin position="413"/>
        <end position="436"/>
    </location>
</feature>
<evidence type="ECO:0000256" key="5">
    <source>
        <dbReference type="ARBA" id="ARBA00022741"/>
    </source>
</evidence>
<dbReference type="Pfam" id="PF03412">
    <property type="entry name" value="Peptidase_C39"/>
    <property type="match status" value="1"/>
</dbReference>
<dbReference type="InterPro" id="IPR027417">
    <property type="entry name" value="P-loop_NTPase"/>
</dbReference>
<evidence type="ECO:0000256" key="6">
    <source>
        <dbReference type="ARBA" id="ARBA00022801"/>
    </source>
</evidence>
<evidence type="ECO:0000256" key="3">
    <source>
        <dbReference type="ARBA" id="ARBA00022475"/>
    </source>
</evidence>
<dbReference type="GO" id="GO:0008233">
    <property type="term" value="F:peptidase activity"/>
    <property type="evidence" value="ECO:0007669"/>
    <property type="project" value="InterPro"/>
</dbReference>
<keyword evidence="15" id="KW-1185">Reference proteome</keyword>
<keyword evidence="5" id="KW-0547">Nucleotide-binding</keyword>
<dbReference type="InterPro" id="IPR005074">
    <property type="entry name" value="Peptidase_C39"/>
</dbReference>
<feature type="domain" description="ABC transmembrane type-1" evidence="12">
    <location>
        <begin position="195"/>
        <end position="474"/>
    </location>
</feature>
<dbReference type="InterPro" id="IPR017871">
    <property type="entry name" value="ABC_transporter-like_CS"/>
</dbReference>
<evidence type="ECO:0000259" key="13">
    <source>
        <dbReference type="PROSITE" id="PS50990"/>
    </source>
</evidence>
<keyword evidence="8 10" id="KW-1133">Transmembrane helix</keyword>
<evidence type="ECO:0000256" key="10">
    <source>
        <dbReference type="SAM" id="Phobius"/>
    </source>
</evidence>
<keyword evidence="3" id="KW-1003">Cell membrane</keyword>
<feature type="domain" description="ABC transporter" evidence="11">
    <location>
        <begin position="508"/>
        <end position="741"/>
    </location>
</feature>
<dbReference type="Proteomes" id="UP000018922">
    <property type="component" value="Chromosome I"/>
</dbReference>
<dbReference type="PROSITE" id="PS50929">
    <property type="entry name" value="ABC_TM1F"/>
    <property type="match status" value="1"/>
</dbReference>
<dbReference type="Gene3D" id="1.20.1560.10">
    <property type="entry name" value="ABC transporter type 1, transmembrane domain"/>
    <property type="match status" value="1"/>
</dbReference>
<keyword evidence="6" id="KW-0378">Hydrolase</keyword>
<dbReference type="InterPro" id="IPR039421">
    <property type="entry name" value="Type_1_exporter"/>
</dbReference>
<dbReference type="Gene3D" id="3.40.50.300">
    <property type="entry name" value="P-loop containing nucleotide triphosphate hydrolases"/>
    <property type="match status" value="1"/>
</dbReference>
<dbReference type="PROSITE" id="PS50990">
    <property type="entry name" value="PEPTIDASE_C39"/>
    <property type="match status" value="1"/>
</dbReference>
<evidence type="ECO:0000256" key="8">
    <source>
        <dbReference type="ARBA" id="ARBA00022989"/>
    </source>
</evidence>
<sequence>MIAKVSALLDRCRPLVERARARLDHWRGAKPAGLRVCTPTVLQMEAVECGAACLAMVLGHHGRFVPLEELRYACGVSRDGSKASNIVKAARAYGLKAKGFKMEPAGLRKLPLPLVVFWNFNHFVVVEGYGGGKVLLNDPATGPRAVSDLEFDESFTGVALAFETGPEFQTGGQPASAWNSLKGKLEGVKTPLLYLLATSLALSIPALLLPSFQRVYVDYYLIQHLGDWLVPLLSAMVVTALIRMALTWLQQENLLKLQTRLSVTASSRFLWHVLRLPVGFFAQRYGGEIATRVQLNDRVASLISGDLATAGLNAVTMASFALLMLQYDVLLTLVGLAFAAANLGALKLVSRRLSDANQKLLLDRGKLSGITTQNIGIIDSFKASGMEDLFFGRIAAYHAKVVTAEQDLARQRLFLQAAPLLLGGFASAAILTLGGFRVMEGGLTIGMLVAFQMLMAQFQAPVTSIVGLGGQLQEAVGYVNRLDDVLRHPRDPEFDAPAAATRKLSGRVEVRDLVFGFSPLDPPLIEGFSLNLAPGARVALVGGSGSGKSTIGKLLAGFYRPWSGAIRFDDVPAAELGRETLRTSLAIVDQDIALFEGTVRDNLTLWDDTLPDDRMVRAAKDAAIHDVIAGRAQGYDSPVSEGGRNFSGGQCQRIEIARALAAEPTVLILDEATSALDAATEIQVVENLRRRGCTCIIIAHRLSTIRDCDEIVVLERGRIIQRGTHNAMMETDGPYRRLIEH</sequence>
<dbReference type="SUPFAM" id="SSF90123">
    <property type="entry name" value="ABC transporter transmembrane region"/>
    <property type="match status" value="1"/>
</dbReference>
<feature type="domain" description="Peptidase C39" evidence="13">
    <location>
        <begin position="43"/>
        <end position="162"/>
    </location>
</feature>
<keyword evidence="7" id="KW-0067">ATP-binding</keyword>
<evidence type="ECO:0000313" key="15">
    <source>
        <dbReference type="Proteomes" id="UP000018922"/>
    </source>
</evidence>
<reference evidence="14 15" key="1">
    <citation type="journal article" date="2014" name="Genome Announc.">
        <title>Complete genome sequence of Magnetospirillum gryphiswaldense MSR-1.</title>
        <authorList>
            <person name="Wang X."/>
            <person name="Wang Q."/>
            <person name="Zhang W."/>
            <person name="Wang Y."/>
            <person name="Li L."/>
            <person name="Wen T."/>
            <person name="Zhang T."/>
            <person name="Zhang Y."/>
            <person name="Xu J."/>
            <person name="Hu J."/>
            <person name="Li S."/>
            <person name="Liu L."/>
            <person name="Liu J."/>
            <person name="Jiang W."/>
            <person name="Tian J."/>
            <person name="Li Y."/>
            <person name="Schuler D."/>
            <person name="Wang L."/>
            <person name="Li J."/>
        </authorList>
    </citation>
    <scope>NUCLEOTIDE SEQUENCE [LARGE SCALE GENOMIC DNA]</scope>
    <source>
        <strain evidence="15">DSM 6361 / JCM 21280 / NBRC 15271 / MSR-1</strain>
    </source>
</reference>
<dbReference type="GO" id="GO:0015421">
    <property type="term" value="F:ABC-type oligopeptide transporter activity"/>
    <property type="evidence" value="ECO:0007669"/>
    <property type="project" value="TreeGrafter"/>
</dbReference>
<protein>
    <submittedName>
        <fullName evidence="14">ABC transporter related protein</fullName>
    </submittedName>
</protein>
<evidence type="ECO:0000256" key="9">
    <source>
        <dbReference type="ARBA" id="ARBA00023136"/>
    </source>
</evidence>
<evidence type="ECO:0000259" key="11">
    <source>
        <dbReference type="PROSITE" id="PS50893"/>
    </source>
</evidence>
<dbReference type="eggNOG" id="COG2274">
    <property type="taxonomic scope" value="Bacteria"/>
</dbReference>
<dbReference type="HOGENOM" id="CLU_000604_95_3_5"/>
<dbReference type="InterPro" id="IPR011527">
    <property type="entry name" value="ABC1_TM_dom"/>
</dbReference>
<gene>
    <name evidence="14" type="ordered locus">MGMSRv2__0644</name>
</gene>
<dbReference type="InterPro" id="IPR003593">
    <property type="entry name" value="AAA+_ATPase"/>
</dbReference>
<dbReference type="PROSITE" id="PS50893">
    <property type="entry name" value="ABC_TRANSPORTER_2"/>
    <property type="match status" value="1"/>
</dbReference>
<keyword evidence="9 10" id="KW-0472">Membrane</keyword>
<feature type="transmembrane region" description="Helical" evidence="10">
    <location>
        <begin position="329"/>
        <end position="349"/>
    </location>
</feature>
<comment type="subcellular location">
    <subcellularLocation>
        <location evidence="1">Cell membrane</location>
        <topology evidence="1">Multi-pass membrane protein</topology>
    </subcellularLocation>
</comment>
<dbReference type="GO" id="GO:0005524">
    <property type="term" value="F:ATP binding"/>
    <property type="evidence" value="ECO:0007669"/>
    <property type="project" value="UniProtKB-KW"/>
</dbReference>